<sequence length="92" mass="9711">MGKEGGKERGREVPAWGSGASTSRLLASRLPPASSVCNRAPSPHDAQYLPRGVKTGTPQTPTLPLRYAGHTTTPTRPACFPACLLASFLVPR</sequence>
<feature type="compositionally biased region" description="Basic and acidic residues" evidence="1">
    <location>
        <begin position="1"/>
        <end position="12"/>
    </location>
</feature>
<protein>
    <submittedName>
        <fullName evidence="2">Uncharacterized protein</fullName>
    </submittedName>
</protein>
<gene>
    <name evidence="2" type="ORF">E2C01_087217</name>
</gene>
<evidence type="ECO:0000313" key="3">
    <source>
        <dbReference type="Proteomes" id="UP000324222"/>
    </source>
</evidence>
<dbReference type="Proteomes" id="UP000324222">
    <property type="component" value="Unassembled WGS sequence"/>
</dbReference>
<organism evidence="2 3">
    <name type="scientific">Portunus trituberculatus</name>
    <name type="common">Swimming crab</name>
    <name type="synonym">Neptunus trituberculatus</name>
    <dbReference type="NCBI Taxonomy" id="210409"/>
    <lineage>
        <taxon>Eukaryota</taxon>
        <taxon>Metazoa</taxon>
        <taxon>Ecdysozoa</taxon>
        <taxon>Arthropoda</taxon>
        <taxon>Crustacea</taxon>
        <taxon>Multicrustacea</taxon>
        <taxon>Malacostraca</taxon>
        <taxon>Eumalacostraca</taxon>
        <taxon>Eucarida</taxon>
        <taxon>Decapoda</taxon>
        <taxon>Pleocyemata</taxon>
        <taxon>Brachyura</taxon>
        <taxon>Eubrachyura</taxon>
        <taxon>Portunoidea</taxon>
        <taxon>Portunidae</taxon>
        <taxon>Portuninae</taxon>
        <taxon>Portunus</taxon>
    </lineage>
</organism>
<proteinExistence type="predicted"/>
<evidence type="ECO:0000313" key="2">
    <source>
        <dbReference type="EMBL" id="MPC92145.1"/>
    </source>
</evidence>
<reference evidence="2 3" key="1">
    <citation type="submission" date="2019-05" db="EMBL/GenBank/DDBJ databases">
        <title>Another draft genome of Portunus trituberculatus and its Hox gene families provides insights of decapod evolution.</title>
        <authorList>
            <person name="Jeong J.-H."/>
            <person name="Song I."/>
            <person name="Kim S."/>
            <person name="Choi T."/>
            <person name="Kim D."/>
            <person name="Ryu S."/>
            <person name="Kim W."/>
        </authorList>
    </citation>
    <scope>NUCLEOTIDE SEQUENCE [LARGE SCALE GENOMIC DNA]</scope>
    <source>
        <tissue evidence="2">Muscle</tissue>
    </source>
</reference>
<name>A0A5B7JBV5_PORTR</name>
<comment type="caution">
    <text evidence="2">The sequence shown here is derived from an EMBL/GenBank/DDBJ whole genome shotgun (WGS) entry which is preliminary data.</text>
</comment>
<feature type="region of interest" description="Disordered" evidence="1">
    <location>
        <begin position="1"/>
        <end position="64"/>
    </location>
</feature>
<dbReference type="AlphaFoldDB" id="A0A5B7JBV5"/>
<keyword evidence="3" id="KW-1185">Reference proteome</keyword>
<evidence type="ECO:0000256" key="1">
    <source>
        <dbReference type="SAM" id="MobiDB-lite"/>
    </source>
</evidence>
<accession>A0A5B7JBV5</accession>
<dbReference type="EMBL" id="VSRR010090254">
    <property type="protein sequence ID" value="MPC92145.1"/>
    <property type="molecule type" value="Genomic_DNA"/>
</dbReference>